<dbReference type="CDD" id="cd11010">
    <property type="entry name" value="S1-P1_nuclease"/>
    <property type="match status" value="1"/>
</dbReference>
<dbReference type="EMBL" id="JAGHQM010000070">
    <property type="protein sequence ID" value="KAH0565671.1"/>
    <property type="molecule type" value="Genomic_DNA"/>
</dbReference>
<feature type="chain" id="PRO_5040297880" description="Nuclease S1" evidence="8">
    <location>
        <begin position="26"/>
        <end position="307"/>
    </location>
</feature>
<dbReference type="Pfam" id="PF02265">
    <property type="entry name" value="S1-P1_nuclease"/>
    <property type="match status" value="1"/>
</dbReference>
<evidence type="ECO:0000256" key="4">
    <source>
        <dbReference type="ARBA" id="ARBA00022759"/>
    </source>
</evidence>
<keyword evidence="10" id="KW-1185">Reference proteome</keyword>
<dbReference type="AlphaFoldDB" id="A0A9P8LHM3"/>
<keyword evidence="5" id="KW-0378">Hydrolase</keyword>
<dbReference type="GO" id="GO:0004519">
    <property type="term" value="F:endonuclease activity"/>
    <property type="evidence" value="ECO:0007669"/>
    <property type="project" value="UniProtKB-KW"/>
</dbReference>
<keyword evidence="3" id="KW-0479">Metal-binding</keyword>
<dbReference type="PANTHER" id="PTHR33146">
    <property type="entry name" value="ENDONUCLEASE 4"/>
    <property type="match status" value="1"/>
</dbReference>
<keyword evidence="7" id="KW-0325">Glycoprotein</keyword>
<dbReference type="InterPro" id="IPR008947">
    <property type="entry name" value="PLipase_C/P1_nuclease_dom_sf"/>
</dbReference>
<evidence type="ECO:0000313" key="9">
    <source>
        <dbReference type="EMBL" id="KAH0565671.1"/>
    </source>
</evidence>
<feature type="signal peptide" evidence="8">
    <location>
        <begin position="1"/>
        <end position="25"/>
    </location>
</feature>
<sequence length="307" mass="33392">MRTHLTAFLSLSALVPLGACWGTLGHRTVAYVAQKRLSSAGASYLAQLLQDEDVSDAALWADQIKRQRPQTSGWHYIDAHDDPPNKCGVNYKRDCTKTGCVVSAIVDMTSRANDPSLSFDDHQEALKFLLHFIGDIHQPLHTEAEAKGGNGIKVLFGRRHTELHAIWDTDILVKHEGGKSKDEPGQASDWADRLVEAGGDSSWLKCADLGSAEKCALVWAGEANEYVCGYVLKDGVDGVTGGRDLSEDYYDGAVPIVDELVAKAGFRLGEWINELATERAAMVARGVVFEGPKGRSGGKEQEVLEEL</sequence>
<protein>
    <recommendedName>
        <fullName evidence="11">Nuclease S1</fullName>
    </recommendedName>
</protein>
<evidence type="ECO:0000256" key="5">
    <source>
        <dbReference type="ARBA" id="ARBA00022801"/>
    </source>
</evidence>
<evidence type="ECO:0000256" key="3">
    <source>
        <dbReference type="ARBA" id="ARBA00022723"/>
    </source>
</evidence>
<dbReference type="GO" id="GO:0003676">
    <property type="term" value="F:nucleic acid binding"/>
    <property type="evidence" value="ECO:0007669"/>
    <property type="project" value="InterPro"/>
</dbReference>
<comment type="caution">
    <text evidence="9">The sequence shown here is derived from an EMBL/GenBank/DDBJ whole genome shotgun (WGS) entry which is preliminary data.</text>
</comment>
<dbReference type="GO" id="GO:0046872">
    <property type="term" value="F:metal ion binding"/>
    <property type="evidence" value="ECO:0007669"/>
    <property type="project" value="UniProtKB-KW"/>
</dbReference>
<evidence type="ECO:0000256" key="8">
    <source>
        <dbReference type="SAM" id="SignalP"/>
    </source>
</evidence>
<evidence type="ECO:0000256" key="6">
    <source>
        <dbReference type="ARBA" id="ARBA00023157"/>
    </source>
</evidence>
<keyword evidence="6" id="KW-1015">Disulfide bond</keyword>
<keyword evidence="2" id="KW-0540">Nuclease</keyword>
<dbReference type="SUPFAM" id="SSF48537">
    <property type="entry name" value="Phospholipase C/P1 nuclease"/>
    <property type="match status" value="1"/>
</dbReference>
<dbReference type="PANTHER" id="PTHR33146:SF26">
    <property type="entry name" value="ENDONUCLEASE 4"/>
    <property type="match status" value="1"/>
</dbReference>
<dbReference type="GO" id="GO:0016788">
    <property type="term" value="F:hydrolase activity, acting on ester bonds"/>
    <property type="evidence" value="ECO:0007669"/>
    <property type="project" value="InterPro"/>
</dbReference>
<evidence type="ECO:0000313" key="10">
    <source>
        <dbReference type="Proteomes" id="UP000750711"/>
    </source>
</evidence>
<evidence type="ECO:0000256" key="2">
    <source>
        <dbReference type="ARBA" id="ARBA00022722"/>
    </source>
</evidence>
<organism evidence="9 10">
    <name type="scientific">Trichoglossum hirsutum</name>
    <dbReference type="NCBI Taxonomy" id="265104"/>
    <lineage>
        <taxon>Eukaryota</taxon>
        <taxon>Fungi</taxon>
        <taxon>Dikarya</taxon>
        <taxon>Ascomycota</taxon>
        <taxon>Pezizomycotina</taxon>
        <taxon>Geoglossomycetes</taxon>
        <taxon>Geoglossales</taxon>
        <taxon>Geoglossaceae</taxon>
        <taxon>Trichoglossum</taxon>
    </lineage>
</organism>
<dbReference type="InterPro" id="IPR003154">
    <property type="entry name" value="S1/P1nuclease"/>
</dbReference>
<dbReference type="Gene3D" id="1.10.575.10">
    <property type="entry name" value="P1 Nuclease"/>
    <property type="match status" value="1"/>
</dbReference>
<evidence type="ECO:0000256" key="1">
    <source>
        <dbReference type="ARBA" id="ARBA00009547"/>
    </source>
</evidence>
<proteinExistence type="inferred from homology"/>
<name>A0A9P8LHM3_9PEZI</name>
<dbReference type="Proteomes" id="UP000750711">
    <property type="component" value="Unassembled WGS sequence"/>
</dbReference>
<evidence type="ECO:0000256" key="7">
    <source>
        <dbReference type="ARBA" id="ARBA00023180"/>
    </source>
</evidence>
<dbReference type="GO" id="GO:0006308">
    <property type="term" value="P:DNA catabolic process"/>
    <property type="evidence" value="ECO:0007669"/>
    <property type="project" value="InterPro"/>
</dbReference>
<evidence type="ECO:0008006" key="11">
    <source>
        <dbReference type="Google" id="ProtNLM"/>
    </source>
</evidence>
<accession>A0A9P8LHM3</accession>
<keyword evidence="4" id="KW-0255">Endonuclease</keyword>
<keyword evidence="8" id="KW-0732">Signal</keyword>
<gene>
    <name evidence="9" type="ORF">GP486_000927</name>
</gene>
<comment type="similarity">
    <text evidence="1">Belongs to the nuclease type I family.</text>
</comment>
<reference evidence="9" key="1">
    <citation type="submission" date="2021-03" db="EMBL/GenBank/DDBJ databases">
        <title>Comparative genomics and phylogenomic investigation of the class Geoglossomycetes provide insights into ecological specialization and systematics.</title>
        <authorList>
            <person name="Melie T."/>
            <person name="Pirro S."/>
            <person name="Miller A.N."/>
            <person name="Quandt A."/>
        </authorList>
    </citation>
    <scope>NUCLEOTIDE SEQUENCE</scope>
    <source>
        <strain evidence="9">CAQ_001_2017</strain>
    </source>
</reference>